<protein>
    <submittedName>
        <fullName evidence="2">DUF2637 domain-containing protein</fullName>
    </submittedName>
</protein>
<evidence type="ECO:0000313" key="2">
    <source>
        <dbReference type="EMBL" id="MBL1108008.1"/>
    </source>
</evidence>
<feature type="transmembrane region" description="Helical" evidence="1">
    <location>
        <begin position="63"/>
        <end position="84"/>
    </location>
</feature>
<keyword evidence="3" id="KW-1185">Reference proteome</keyword>
<dbReference type="Pfam" id="PF10935">
    <property type="entry name" value="DUF2637"/>
    <property type="match status" value="1"/>
</dbReference>
<keyword evidence="1" id="KW-1133">Transmembrane helix</keyword>
<name>A0ABS1P6K8_9ACTN</name>
<dbReference type="RefSeq" id="WP_201822283.1">
    <property type="nucleotide sequence ID" value="NZ_JAERRH010000010.1"/>
</dbReference>
<dbReference type="EMBL" id="JAERRH010000010">
    <property type="protein sequence ID" value="MBL1108008.1"/>
    <property type="molecule type" value="Genomic_DNA"/>
</dbReference>
<gene>
    <name evidence="2" type="ORF">JK361_26040</name>
</gene>
<feature type="transmembrane region" description="Helical" evidence="1">
    <location>
        <begin position="20"/>
        <end position="43"/>
    </location>
</feature>
<feature type="transmembrane region" description="Helical" evidence="1">
    <location>
        <begin position="121"/>
        <end position="139"/>
    </location>
</feature>
<sequence>MAELHPSAPTPTSTIHPRAVIALAITAAALIFLLTGVSLWLSYEHLHDVGARHGFRGDPIRAWAWPATLDLFYAAGEVLILRAALARRLDWWAICLVIFGAGGSIALNIAGVGPGAEPLDYVVAAVPPVASLLAFGALMNQLYRLLREQPVGGPSNGTRKPVTKTVTAPVTPAAPAAPVAIPAAPTARPTAPAARRPAARLTAPVSTWPPAVPTSARLLPIVSRTTQAKPVEPQPAPVPIKYSDPRCAVIRPLYDTVPPTRPGTKAMRDALVAAGYVAPSDGIIRGTLRTEVEAHEPHLAQLPPAPFAIGA</sequence>
<dbReference type="Proteomes" id="UP000621386">
    <property type="component" value="Unassembled WGS sequence"/>
</dbReference>
<keyword evidence="1" id="KW-0472">Membrane</keyword>
<keyword evidence="1" id="KW-0812">Transmembrane</keyword>
<comment type="caution">
    <text evidence="2">The sequence shown here is derived from an EMBL/GenBank/DDBJ whole genome shotgun (WGS) entry which is preliminary data.</text>
</comment>
<feature type="transmembrane region" description="Helical" evidence="1">
    <location>
        <begin position="91"/>
        <end position="109"/>
    </location>
</feature>
<proteinExistence type="predicted"/>
<organism evidence="2 3">
    <name type="scientific">Streptomyces musisoli</name>
    <dbReference type="NCBI Taxonomy" id="2802280"/>
    <lineage>
        <taxon>Bacteria</taxon>
        <taxon>Bacillati</taxon>
        <taxon>Actinomycetota</taxon>
        <taxon>Actinomycetes</taxon>
        <taxon>Kitasatosporales</taxon>
        <taxon>Streptomycetaceae</taxon>
        <taxon>Streptomyces</taxon>
    </lineage>
</organism>
<dbReference type="InterPro" id="IPR021235">
    <property type="entry name" value="DUF2637"/>
</dbReference>
<evidence type="ECO:0000256" key="1">
    <source>
        <dbReference type="SAM" id="Phobius"/>
    </source>
</evidence>
<evidence type="ECO:0000313" key="3">
    <source>
        <dbReference type="Proteomes" id="UP000621386"/>
    </source>
</evidence>
<accession>A0ABS1P6K8</accession>
<reference evidence="2 3" key="1">
    <citation type="submission" date="2021-01" db="EMBL/GenBank/DDBJ databases">
        <title>WGS of actinomycetes isolated from Thailand.</title>
        <authorList>
            <person name="Thawai C."/>
        </authorList>
    </citation>
    <scope>NUCLEOTIDE SEQUENCE [LARGE SCALE GENOMIC DNA]</scope>
    <source>
        <strain evidence="2 3">CH5-8</strain>
    </source>
</reference>